<reference evidence="1 2" key="1">
    <citation type="submission" date="2013-01" db="EMBL/GenBank/DDBJ databases">
        <authorList>
            <person name="Harkins D.M."/>
            <person name="Durkin A.S."/>
            <person name="Brinkac L.M."/>
            <person name="Haft D.H."/>
            <person name="Selengut J.D."/>
            <person name="Sanka R."/>
            <person name="DePew J."/>
            <person name="Purushe J."/>
            <person name="Whelen A.C."/>
            <person name="Vinetz J.M."/>
            <person name="Sutton G.G."/>
            <person name="Nierman W.C."/>
            <person name="Fouts D.E."/>
        </authorList>
    </citation>
    <scope>NUCLEOTIDE SEQUENCE [LARGE SCALE GENOMIC DNA]</scope>
    <source>
        <strain evidence="1 2">2007001578</strain>
    </source>
</reference>
<organism evidence="1 2">
    <name type="scientific">Leptospira noguchii str. 2007001578</name>
    <dbReference type="NCBI Taxonomy" id="1049974"/>
    <lineage>
        <taxon>Bacteria</taxon>
        <taxon>Pseudomonadati</taxon>
        <taxon>Spirochaetota</taxon>
        <taxon>Spirochaetia</taxon>
        <taxon>Leptospirales</taxon>
        <taxon>Leptospiraceae</taxon>
        <taxon>Leptospira</taxon>
    </lineage>
</organism>
<evidence type="ECO:0000313" key="2">
    <source>
        <dbReference type="Proteomes" id="UP000012099"/>
    </source>
</evidence>
<dbReference type="Proteomes" id="UP000012099">
    <property type="component" value="Unassembled WGS sequence"/>
</dbReference>
<keyword evidence="2" id="KW-1185">Reference proteome</keyword>
<evidence type="ECO:0000313" key="1">
    <source>
        <dbReference type="EMBL" id="EMN00602.1"/>
    </source>
</evidence>
<name>A0ABN0J1K9_9LEPT</name>
<gene>
    <name evidence="1" type="ORF">LEP1GSC035_3430</name>
</gene>
<dbReference type="EMBL" id="AHMH02000084">
    <property type="protein sequence ID" value="EMN00602.1"/>
    <property type="molecule type" value="Genomic_DNA"/>
</dbReference>
<sequence>MKFNERKPGRIRRRRTALSAPINKLRVRLKTKFYPEFNLLIPPQSLSHWILPKTR</sequence>
<protein>
    <submittedName>
        <fullName evidence="1">Uncharacterized protein</fullName>
    </submittedName>
</protein>
<accession>A0ABN0J1K9</accession>
<comment type="caution">
    <text evidence="1">The sequence shown here is derived from an EMBL/GenBank/DDBJ whole genome shotgun (WGS) entry which is preliminary data.</text>
</comment>
<proteinExistence type="predicted"/>